<accession>R7V2J3</accession>
<evidence type="ECO:0008006" key="4">
    <source>
        <dbReference type="Google" id="ProtNLM"/>
    </source>
</evidence>
<evidence type="ECO:0000313" key="2">
    <source>
        <dbReference type="EnsemblMetazoa" id="CapteP64571"/>
    </source>
</evidence>
<feature type="non-terminal residue" evidence="1">
    <location>
        <position position="1"/>
    </location>
</feature>
<dbReference type="Gene3D" id="3.30.420.10">
    <property type="entry name" value="Ribonuclease H-like superfamily/Ribonuclease H"/>
    <property type="match status" value="1"/>
</dbReference>
<sequence>RGTTIKGVYYAKLIEKIHAATKEKRRGLFAWGQLLQPDNSPSHNNHIAVASGWKCGFEILSHPPHSPDLTKCDYKQCGNLKKKTKKKQ</sequence>
<dbReference type="OMA" id="KCFQNDS"/>
<reference evidence="1 3" key="2">
    <citation type="journal article" date="2013" name="Nature">
        <title>Insights into bilaterian evolution from three spiralian genomes.</title>
        <authorList>
            <person name="Simakov O."/>
            <person name="Marletaz F."/>
            <person name="Cho S.J."/>
            <person name="Edsinger-Gonzales E."/>
            <person name="Havlak P."/>
            <person name="Hellsten U."/>
            <person name="Kuo D.H."/>
            <person name="Larsson T."/>
            <person name="Lv J."/>
            <person name="Arendt D."/>
            <person name="Savage R."/>
            <person name="Osoegawa K."/>
            <person name="de Jong P."/>
            <person name="Grimwood J."/>
            <person name="Chapman J.A."/>
            <person name="Shapiro H."/>
            <person name="Aerts A."/>
            <person name="Otillar R.P."/>
            <person name="Terry A.Y."/>
            <person name="Boore J.L."/>
            <person name="Grigoriev I.V."/>
            <person name="Lindberg D.R."/>
            <person name="Seaver E.C."/>
            <person name="Weisblat D.A."/>
            <person name="Putnam N.H."/>
            <person name="Rokhsar D.S."/>
        </authorList>
    </citation>
    <scope>NUCLEOTIDE SEQUENCE</scope>
    <source>
        <strain evidence="1 3">I ESC-2004</strain>
    </source>
</reference>
<dbReference type="HOGENOM" id="CLU_178182_0_0_1"/>
<proteinExistence type="predicted"/>
<name>R7V2J3_CAPTE</name>
<feature type="non-terminal residue" evidence="1">
    <location>
        <position position="88"/>
    </location>
</feature>
<evidence type="ECO:0000313" key="3">
    <source>
        <dbReference type="Proteomes" id="UP000014760"/>
    </source>
</evidence>
<dbReference type="PANTHER" id="PTHR46060">
    <property type="entry name" value="MARINER MOS1 TRANSPOSASE-LIKE PROTEIN"/>
    <property type="match status" value="1"/>
</dbReference>
<reference evidence="3" key="1">
    <citation type="submission" date="2012-12" db="EMBL/GenBank/DDBJ databases">
        <authorList>
            <person name="Hellsten U."/>
            <person name="Grimwood J."/>
            <person name="Chapman J.A."/>
            <person name="Shapiro H."/>
            <person name="Aerts A."/>
            <person name="Otillar R.P."/>
            <person name="Terry A.Y."/>
            <person name="Boore J.L."/>
            <person name="Simakov O."/>
            <person name="Marletaz F."/>
            <person name="Cho S.-J."/>
            <person name="Edsinger-Gonzales E."/>
            <person name="Havlak P."/>
            <person name="Kuo D.-H."/>
            <person name="Larsson T."/>
            <person name="Lv J."/>
            <person name="Arendt D."/>
            <person name="Savage R."/>
            <person name="Osoegawa K."/>
            <person name="de Jong P."/>
            <person name="Lindberg D.R."/>
            <person name="Seaver E.C."/>
            <person name="Weisblat D.A."/>
            <person name="Putnam N.H."/>
            <person name="Grigoriev I.V."/>
            <person name="Rokhsar D.S."/>
        </authorList>
    </citation>
    <scope>NUCLEOTIDE SEQUENCE</scope>
    <source>
        <strain evidence="3">I ESC-2004</strain>
    </source>
</reference>
<dbReference type="OrthoDB" id="6125136at2759"/>
<dbReference type="Proteomes" id="UP000014760">
    <property type="component" value="Unassembled WGS sequence"/>
</dbReference>
<reference evidence="2" key="3">
    <citation type="submission" date="2015-06" db="UniProtKB">
        <authorList>
            <consortium name="EnsemblMetazoa"/>
        </authorList>
    </citation>
    <scope>IDENTIFICATION</scope>
</reference>
<dbReference type="InterPro" id="IPR036397">
    <property type="entry name" value="RNaseH_sf"/>
</dbReference>
<dbReference type="AlphaFoldDB" id="R7V2J3"/>
<dbReference type="EMBL" id="KB295515">
    <property type="protein sequence ID" value="ELU13078.1"/>
    <property type="molecule type" value="Genomic_DNA"/>
</dbReference>
<organism evidence="1">
    <name type="scientific">Capitella teleta</name>
    <name type="common">Polychaete worm</name>
    <dbReference type="NCBI Taxonomy" id="283909"/>
    <lineage>
        <taxon>Eukaryota</taxon>
        <taxon>Metazoa</taxon>
        <taxon>Spiralia</taxon>
        <taxon>Lophotrochozoa</taxon>
        <taxon>Annelida</taxon>
        <taxon>Polychaeta</taxon>
        <taxon>Sedentaria</taxon>
        <taxon>Scolecida</taxon>
        <taxon>Capitellidae</taxon>
        <taxon>Capitella</taxon>
    </lineage>
</organism>
<dbReference type="PANTHER" id="PTHR46060:SF1">
    <property type="entry name" value="MARINER MOS1 TRANSPOSASE-LIKE PROTEIN"/>
    <property type="match status" value="1"/>
</dbReference>
<dbReference type="EnsemblMetazoa" id="CapteT64571">
    <property type="protein sequence ID" value="CapteP64571"/>
    <property type="gene ID" value="CapteG64571"/>
</dbReference>
<dbReference type="EMBL" id="AMQN01005248">
    <property type="status" value="NOT_ANNOTATED_CDS"/>
    <property type="molecule type" value="Genomic_DNA"/>
</dbReference>
<evidence type="ECO:0000313" key="1">
    <source>
        <dbReference type="EMBL" id="ELU13078.1"/>
    </source>
</evidence>
<protein>
    <recommendedName>
        <fullName evidence="4">Tc1-like transposase DDE domain-containing protein</fullName>
    </recommendedName>
</protein>
<dbReference type="InterPro" id="IPR052709">
    <property type="entry name" value="Transposase-MT_Hybrid"/>
</dbReference>
<gene>
    <name evidence="1" type="ORF">CAPTEDRAFT_64571</name>
</gene>
<dbReference type="GO" id="GO:0003676">
    <property type="term" value="F:nucleic acid binding"/>
    <property type="evidence" value="ECO:0007669"/>
    <property type="project" value="InterPro"/>
</dbReference>
<keyword evidence="3" id="KW-1185">Reference proteome</keyword>